<gene>
    <name evidence="1" type="ORF">GCM10007147_07480</name>
</gene>
<dbReference type="AlphaFoldDB" id="A0A919CFD4"/>
<organism evidence="1 2">
    <name type="scientific">Nocardiopsis kunsanensis</name>
    <dbReference type="NCBI Taxonomy" id="141693"/>
    <lineage>
        <taxon>Bacteria</taxon>
        <taxon>Bacillati</taxon>
        <taxon>Actinomycetota</taxon>
        <taxon>Actinomycetes</taxon>
        <taxon>Streptosporangiales</taxon>
        <taxon>Nocardiopsidaceae</taxon>
        <taxon>Nocardiopsis</taxon>
    </lineage>
</organism>
<dbReference type="RefSeq" id="WP_017575139.1">
    <property type="nucleotide sequence ID" value="NZ_BMXL01000003.1"/>
</dbReference>
<sequence length="81" mass="8285">MCEPDTGSGGASDLYVYDPESLSATQCTGDACAVCHVQWPRPRTALGVLPDGGRVLGCGECAELMGLTPRSRASGALTAAR</sequence>
<protein>
    <submittedName>
        <fullName evidence="1">Uncharacterized protein</fullName>
    </submittedName>
</protein>
<evidence type="ECO:0000313" key="2">
    <source>
        <dbReference type="Proteomes" id="UP000654947"/>
    </source>
</evidence>
<accession>A0A919CFD4</accession>
<keyword evidence="2" id="KW-1185">Reference proteome</keyword>
<dbReference type="Proteomes" id="UP000654947">
    <property type="component" value="Unassembled WGS sequence"/>
</dbReference>
<evidence type="ECO:0000313" key="1">
    <source>
        <dbReference type="EMBL" id="GHD17980.1"/>
    </source>
</evidence>
<dbReference type="EMBL" id="BMXL01000003">
    <property type="protein sequence ID" value="GHD17980.1"/>
    <property type="molecule type" value="Genomic_DNA"/>
</dbReference>
<proteinExistence type="predicted"/>
<reference evidence="1 2" key="1">
    <citation type="journal article" date="2014" name="Int. J. Syst. Evol. Microbiol.">
        <title>Complete genome sequence of Corynebacterium casei LMG S-19264T (=DSM 44701T), isolated from a smear-ripened cheese.</title>
        <authorList>
            <consortium name="US DOE Joint Genome Institute (JGI-PGF)"/>
            <person name="Walter F."/>
            <person name="Albersmeier A."/>
            <person name="Kalinowski J."/>
            <person name="Ruckert C."/>
        </authorList>
    </citation>
    <scope>NUCLEOTIDE SEQUENCE [LARGE SCALE GENOMIC DNA]</scope>
    <source>
        <strain evidence="1 2">KCTC 19473</strain>
    </source>
</reference>
<comment type="caution">
    <text evidence="1">The sequence shown here is derived from an EMBL/GenBank/DDBJ whole genome shotgun (WGS) entry which is preliminary data.</text>
</comment>
<name>A0A919CFD4_9ACTN</name>